<evidence type="ECO:0000256" key="7">
    <source>
        <dbReference type="ARBA" id="ARBA00022679"/>
    </source>
</evidence>
<dbReference type="HAMAP" id="MF_00572">
    <property type="entry name" value="LeuA_type2"/>
    <property type="match status" value="1"/>
</dbReference>
<evidence type="ECO:0000256" key="10">
    <source>
        <dbReference type="HAMAP-Rule" id="MF_00572"/>
    </source>
</evidence>
<dbReference type="InterPro" id="IPR013709">
    <property type="entry name" value="2-isopropylmalate_synth_dimer"/>
</dbReference>
<evidence type="ECO:0000256" key="8">
    <source>
        <dbReference type="ARBA" id="ARBA00022723"/>
    </source>
</evidence>
<sequence>MMNASKYKRQYYLPPETCMDWAKKDYIDKAPTWCSVDLRDGNQALVIPMSLEQKVEFFKLLVKIGFKEIEVGFPAASETEYTFLRTLIDRDLIPEDVTIQVLTQAREHIIRKTFEAVKGAPKAIVHVYNSTSVAQREQVFKKSKEEILKIAVDGAKLLKELAEQTEGNFQFEYSPESFTGTEPEYALEVCNAVIDVWQPTPENKCIINLPVTVEHSMPHVYASQVEYMCKHMLHRENVIVSLHPHNDRGCGVADSEMGILAGADRIEGTLFGNGERTGNVDIVTLGMNMYSQGVDPKLDFSDMPHICEVYEHCTGMSVGERSPYSGALVFAAFSGSHQDAIAKGMHWIEEKDPNRWTVPYLPIDPTDVGRNYDADVIRINSQSGKGGVGYILETKYGLNLPPKMREAMGYTAKGVSDHLHKELHPDEIFDLFKKTFENVAQPYSINEVHFQQKEVGITTKVTSTFNGRTITTEATGNGRLDAVSNALKKAYELKYTLEVYQEHALERSSSSKAIAYVGIKKPDGTMAWGAGVDPDIIRASIDALVTAINNR</sequence>
<gene>
    <name evidence="10" type="primary">leuA</name>
    <name evidence="12" type="ORF">H8S54_16980</name>
</gene>
<dbReference type="Gene3D" id="3.30.160.270">
    <property type="match status" value="1"/>
</dbReference>
<comment type="similarity">
    <text evidence="3 10">Belongs to the alpha-IPM synthase/homocitrate synthase family. LeuA type 2 subfamily.</text>
</comment>
<reference evidence="12 13" key="1">
    <citation type="submission" date="2020-08" db="EMBL/GenBank/DDBJ databases">
        <title>Genome public.</title>
        <authorList>
            <person name="Liu C."/>
            <person name="Sun Q."/>
        </authorList>
    </citation>
    <scope>NUCLEOTIDE SEQUENCE [LARGE SCALE GENOMIC DNA]</scope>
    <source>
        <strain evidence="12 13">BX17</strain>
    </source>
</reference>
<dbReference type="InterPro" id="IPR005668">
    <property type="entry name" value="IPM_Synthase"/>
</dbReference>
<evidence type="ECO:0000256" key="4">
    <source>
        <dbReference type="ARBA" id="ARBA00012973"/>
    </source>
</evidence>
<dbReference type="Gene3D" id="3.20.20.70">
    <property type="entry name" value="Aldolase class I"/>
    <property type="match status" value="1"/>
</dbReference>
<dbReference type="SUPFAM" id="SSF110921">
    <property type="entry name" value="2-isopropylmalate synthase LeuA, allosteric (dimerisation) domain"/>
    <property type="match status" value="1"/>
</dbReference>
<dbReference type="UniPathway" id="UPA00048">
    <property type="reaction ID" value="UER00070"/>
</dbReference>
<comment type="cofactor">
    <cofactor evidence="10">
        <name>Mg(2+)</name>
        <dbReference type="ChEBI" id="CHEBI:18420"/>
    </cofactor>
</comment>
<dbReference type="EMBL" id="JACOOT010000039">
    <property type="protein sequence ID" value="MBC5652752.1"/>
    <property type="molecule type" value="Genomic_DNA"/>
</dbReference>
<keyword evidence="13" id="KW-1185">Reference proteome</keyword>
<evidence type="ECO:0000256" key="9">
    <source>
        <dbReference type="ARBA" id="ARBA00023304"/>
    </source>
</evidence>
<dbReference type="Pfam" id="PF08502">
    <property type="entry name" value="LeuA_dimer"/>
    <property type="match status" value="1"/>
</dbReference>
<feature type="binding site" evidence="10">
    <location>
        <position position="279"/>
    </location>
    <ligand>
        <name>Mg(2+)</name>
        <dbReference type="ChEBI" id="CHEBI:18420"/>
    </ligand>
</feature>
<dbReference type="SUPFAM" id="SSF89000">
    <property type="entry name" value="post-HMGL domain-like"/>
    <property type="match status" value="1"/>
</dbReference>
<name>A0A8I0AHM2_9FIRM</name>
<proteinExistence type="inferred from homology"/>
<feature type="binding site" evidence="10">
    <location>
        <position position="40"/>
    </location>
    <ligand>
        <name>Mg(2+)</name>
        <dbReference type="ChEBI" id="CHEBI:18420"/>
    </ligand>
</feature>
<evidence type="ECO:0000256" key="2">
    <source>
        <dbReference type="ARBA" id="ARBA00004689"/>
    </source>
</evidence>
<evidence type="ECO:0000313" key="12">
    <source>
        <dbReference type="EMBL" id="MBC5652752.1"/>
    </source>
</evidence>
<dbReference type="PANTHER" id="PTHR46911">
    <property type="match status" value="1"/>
</dbReference>
<keyword evidence="8 10" id="KW-0479">Metal-binding</keyword>
<keyword evidence="5 10" id="KW-0432">Leucine biosynthesis</keyword>
<feature type="binding site" evidence="10">
    <location>
        <position position="245"/>
    </location>
    <ligand>
        <name>Mg(2+)</name>
        <dbReference type="ChEBI" id="CHEBI:18420"/>
    </ligand>
</feature>
<dbReference type="PROSITE" id="PS00816">
    <property type="entry name" value="AIPM_HOMOCIT_SYNTH_2"/>
    <property type="match status" value="1"/>
</dbReference>
<comment type="function">
    <text evidence="10">Catalyzes the condensation of the acetyl group of acetyl-CoA with 3-methyl-2-oxobutanoate (2-ketoisovalerate) to form 3-carboxy-3-hydroxy-4-methylpentanoate (2-isopropylmalate).</text>
</comment>
<evidence type="ECO:0000313" key="13">
    <source>
        <dbReference type="Proteomes" id="UP000652847"/>
    </source>
</evidence>
<dbReference type="PROSITE" id="PS00815">
    <property type="entry name" value="AIPM_HOMOCIT_SYNTH_1"/>
    <property type="match status" value="1"/>
</dbReference>
<keyword evidence="9 10" id="KW-0100">Branched-chain amino acid biosynthesis</keyword>
<comment type="catalytic activity">
    <reaction evidence="1 10">
        <text>3-methyl-2-oxobutanoate + acetyl-CoA + H2O = (2S)-2-isopropylmalate + CoA + H(+)</text>
        <dbReference type="Rhea" id="RHEA:21524"/>
        <dbReference type="ChEBI" id="CHEBI:1178"/>
        <dbReference type="ChEBI" id="CHEBI:11851"/>
        <dbReference type="ChEBI" id="CHEBI:15377"/>
        <dbReference type="ChEBI" id="CHEBI:15378"/>
        <dbReference type="ChEBI" id="CHEBI:57287"/>
        <dbReference type="ChEBI" id="CHEBI:57288"/>
        <dbReference type="EC" id="2.3.3.13"/>
    </reaction>
</comment>
<dbReference type="PROSITE" id="PS50991">
    <property type="entry name" value="PYR_CT"/>
    <property type="match status" value="1"/>
</dbReference>
<dbReference type="InterPro" id="IPR013785">
    <property type="entry name" value="Aldolase_TIM"/>
</dbReference>
<dbReference type="NCBIfam" id="NF002991">
    <property type="entry name" value="PRK03739.1"/>
    <property type="match status" value="1"/>
</dbReference>
<dbReference type="SMART" id="SM00917">
    <property type="entry name" value="LeuA_dimer"/>
    <property type="match status" value="1"/>
</dbReference>
<dbReference type="GO" id="GO:0003852">
    <property type="term" value="F:2-isopropylmalate synthase activity"/>
    <property type="evidence" value="ECO:0007669"/>
    <property type="project" value="UniProtKB-UniRule"/>
</dbReference>
<evidence type="ECO:0000256" key="1">
    <source>
        <dbReference type="ARBA" id="ARBA00000064"/>
    </source>
</evidence>
<accession>A0A8I0AHM2</accession>
<feature type="region of interest" description="Regulatory domain" evidence="10">
    <location>
        <begin position="439"/>
        <end position="551"/>
    </location>
</feature>
<organism evidence="12 13">
    <name type="scientific">Blautia segnis</name>
    <dbReference type="NCBI Taxonomy" id="2763030"/>
    <lineage>
        <taxon>Bacteria</taxon>
        <taxon>Bacillati</taxon>
        <taxon>Bacillota</taxon>
        <taxon>Clostridia</taxon>
        <taxon>Lachnospirales</taxon>
        <taxon>Lachnospiraceae</taxon>
        <taxon>Blautia</taxon>
    </lineage>
</organism>
<keyword evidence="6 10" id="KW-0028">Amino-acid biosynthesis</keyword>
<evidence type="ECO:0000256" key="6">
    <source>
        <dbReference type="ARBA" id="ARBA00022605"/>
    </source>
</evidence>
<keyword evidence="10" id="KW-0963">Cytoplasm</keyword>
<keyword evidence="10" id="KW-0460">Magnesium</keyword>
<protein>
    <recommendedName>
        <fullName evidence="4 10">2-isopropylmalate synthase</fullName>
        <ecNumber evidence="4 10">2.3.3.13</ecNumber>
    </recommendedName>
    <alternativeName>
        <fullName evidence="10">Alpha-IPM synthase</fullName>
    </alternativeName>
    <alternativeName>
        <fullName evidence="10">Alpha-isopropylmalate synthase</fullName>
    </alternativeName>
</protein>
<dbReference type="GO" id="GO:0009098">
    <property type="term" value="P:L-leucine biosynthetic process"/>
    <property type="evidence" value="ECO:0007669"/>
    <property type="project" value="UniProtKB-UniRule"/>
</dbReference>
<evidence type="ECO:0000259" key="11">
    <source>
        <dbReference type="PROSITE" id="PS50991"/>
    </source>
</evidence>
<dbReference type="GO" id="GO:0000287">
    <property type="term" value="F:magnesium ion binding"/>
    <property type="evidence" value="ECO:0007669"/>
    <property type="project" value="UniProtKB-UniRule"/>
</dbReference>
<evidence type="ECO:0000256" key="3">
    <source>
        <dbReference type="ARBA" id="ARBA00009767"/>
    </source>
</evidence>
<comment type="caution">
    <text evidence="12">The sequence shown here is derived from an EMBL/GenBank/DDBJ whole genome shotgun (WGS) entry which is preliminary data.</text>
</comment>
<dbReference type="InterPro" id="IPR002034">
    <property type="entry name" value="AIPM/Hcit_synth_CS"/>
</dbReference>
<dbReference type="RefSeq" id="WP_173767228.1">
    <property type="nucleotide sequence ID" value="NZ_JACOOT010000039.1"/>
</dbReference>
<comment type="pathway">
    <text evidence="2 10">Amino-acid biosynthesis; L-leucine biosynthesis; L-leucine from 3-methyl-2-oxobutanoate: step 1/4.</text>
</comment>
<dbReference type="PANTHER" id="PTHR46911:SF1">
    <property type="entry name" value="2-ISOPROPYLMALATE SYNTHASE"/>
    <property type="match status" value="1"/>
</dbReference>
<dbReference type="SUPFAM" id="SSF51569">
    <property type="entry name" value="Aldolase"/>
    <property type="match status" value="1"/>
</dbReference>
<dbReference type="Proteomes" id="UP000652847">
    <property type="component" value="Unassembled WGS sequence"/>
</dbReference>
<dbReference type="EC" id="2.3.3.13" evidence="4 10"/>
<dbReference type="AlphaFoldDB" id="A0A8I0AHM2"/>
<dbReference type="Pfam" id="PF00682">
    <property type="entry name" value="HMGL-like"/>
    <property type="match status" value="1"/>
</dbReference>
<feature type="domain" description="Pyruvate carboxyltransferase" evidence="11">
    <location>
        <begin position="31"/>
        <end position="304"/>
    </location>
</feature>
<keyword evidence="7 10" id="KW-0808">Transferase</keyword>
<dbReference type="InterPro" id="IPR054692">
    <property type="entry name" value="LeuA-like_post-cat"/>
</dbReference>
<dbReference type="GO" id="GO:0003985">
    <property type="term" value="F:acetyl-CoA C-acetyltransferase activity"/>
    <property type="evidence" value="ECO:0007669"/>
    <property type="project" value="UniProtKB-UniRule"/>
</dbReference>
<comment type="subunit">
    <text evidence="10">Homodimer.</text>
</comment>
<evidence type="ECO:0000256" key="5">
    <source>
        <dbReference type="ARBA" id="ARBA00022430"/>
    </source>
</evidence>
<dbReference type="Pfam" id="PF22615">
    <property type="entry name" value="IPMS_D2"/>
    <property type="match status" value="1"/>
</dbReference>
<dbReference type="InterPro" id="IPR036230">
    <property type="entry name" value="LeuA_allosteric_dom_sf"/>
</dbReference>
<dbReference type="InterPro" id="IPR000891">
    <property type="entry name" value="PYR_CT"/>
</dbReference>
<dbReference type="CDD" id="cd07942">
    <property type="entry name" value="DRE_TIM_LeuA"/>
    <property type="match status" value="1"/>
</dbReference>
<dbReference type="GO" id="GO:0005737">
    <property type="term" value="C:cytoplasm"/>
    <property type="evidence" value="ECO:0007669"/>
    <property type="project" value="UniProtKB-SubCell"/>
</dbReference>
<dbReference type="InterPro" id="IPR039371">
    <property type="entry name" value="LeuA_N_DRE-TIM"/>
</dbReference>
<comment type="subcellular location">
    <subcellularLocation>
        <location evidence="10">Cytoplasm</location>
    </subcellularLocation>
</comment>
<feature type="binding site" evidence="10">
    <location>
        <position position="243"/>
    </location>
    <ligand>
        <name>Mg(2+)</name>
        <dbReference type="ChEBI" id="CHEBI:18420"/>
    </ligand>
</feature>